<dbReference type="SUPFAM" id="SSF52129">
    <property type="entry name" value="Caspase-like"/>
    <property type="match status" value="1"/>
</dbReference>
<evidence type="ECO:0000313" key="2">
    <source>
        <dbReference type="Proteomes" id="UP000828390"/>
    </source>
</evidence>
<reference evidence="1" key="2">
    <citation type="submission" date="2020-11" db="EMBL/GenBank/DDBJ databases">
        <authorList>
            <person name="McCartney M.A."/>
            <person name="Auch B."/>
            <person name="Kono T."/>
            <person name="Mallez S."/>
            <person name="Becker A."/>
            <person name="Gohl D.M."/>
            <person name="Silverstein K.A.T."/>
            <person name="Koren S."/>
            <person name="Bechman K.B."/>
            <person name="Herman A."/>
            <person name="Abrahante J.E."/>
            <person name="Garbe J."/>
        </authorList>
    </citation>
    <scope>NUCLEOTIDE SEQUENCE</scope>
    <source>
        <strain evidence="1">Duluth1</strain>
        <tissue evidence="1">Whole animal</tissue>
    </source>
</reference>
<evidence type="ECO:0000313" key="1">
    <source>
        <dbReference type="EMBL" id="KAH3829492.1"/>
    </source>
</evidence>
<organism evidence="1 2">
    <name type="scientific">Dreissena polymorpha</name>
    <name type="common">Zebra mussel</name>
    <name type="synonym">Mytilus polymorpha</name>
    <dbReference type="NCBI Taxonomy" id="45954"/>
    <lineage>
        <taxon>Eukaryota</taxon>
        <taxon>Metazoa</taxon>
        <taxon>Spiralia</taxon>
        <taxon>Lophotrochozoa</taxon>
        <taxon>Mollusca</taxon>
        <taxon>Bivalvia</taxon>
        <taxon>Autobranchia</taxon>
        <taxon>Heteroconchia</taxon>
        <taxon>Euheterodonta</taxon>
        <taxon>Imparidentia</taxon>
        <taxon>Neoheterodontei</taxon>
        <taxon>Myida</taxon>
        <taxon>Dreissenoidea</taxon>
        <taxon>Dreissenidae</taxon>
        <taxon>Dreissena</taxon>
    </lineage>
</organism>
<protein>
    <submittedName>
        <fullName evidence="1">Uncharacterized protein</fullName>
    </submittedName>
</protein>
<dbReference type="Proteomes" id="UP000828390">
    <property type="component" value="Unassembled WGS sequence"/>
</dbReference>
<comment type="caution">
    <text evidence="1">The sequence shown here is derived from an EMBL/GenBank/DDBJ whole genome shotgun (WGS) entry which is preliminary data.</text>
</comment>
<accession>A0A9D4K211</accession>
<proteinExistence type="predicted"/>
<dbReference type="AlphaFoldDB" id="A0A9D4K211"/>
<dbReference type="InterPro" id="IPR029030">
    <property type="entry name" value="Caspase-like_dom_sf"/>
</dbReference>
<name>A0A9D4K211_DREPO</name>
<gene>
    <name evidence="1" type="ORF">DPMN_131488</name>
</gene>
<keyword evidence="2" id="KW-1185">Reference proteome</keyword>
<dbReference type="EMBL" id="JAIWYP010000005">
    <property type="protein sequence ID" value="KAH3829492.1"/>
    <property type="molecule type" value="Genomic_DNA"/>
</dbReference>
<dbReference type="Gene3D" id="3.40.50.1460">
    <property type="match status" value="1"/>
</dbReference>
<reference evidence="1" key="1">
    <citation type="journal article" date="2019" name="bioRxiv">
        <title>The Genome of the Zebra Mussel, Dreissena polymorpha: A Resource for Invasive Species Research.</title>
        <authorList>
            <person name="McCartney M.A."/>
            <person name="Auch B."/>
            <person name="Kono T."/>
            <person name="Mallez S."/>
            <person name="Zhang Y."/>
            <person name="Obille A."/>
            <person name="Becker A."/>
            <person name="Abrahante J.E."/>
            <person name="Garbe J."/>
            <person name="Badalamenti J.P."/>
            <person name="Herman A."/>
            <person name="Mangelson H."/>
            <person name="Liachko I."/>
            <person name="Sullivan S."/>
            <person name="Sone E.D."/>
            <person name="Koren S."/>
            <person name="Silverstein K.A.T."/>
            <person name="Beckman K.B."/>
            <person name="Gohl D.M."/>
        </authorList>
    </citation>
    <scope>NUCLEOTIDE SEQUENCE</scope>
    <source>
        <strain evidence="1">Duluth1</strain>
        <tissue evidence="1">Whole animal</tissue>
    </source>
</reference>
<sequence>MDEDLMDVDAVGRIDLAFDKLSKKDIQTFLFVYSGHHDEDGLDVGPNLKYPLDRICDTLIKWNESKPQFGKVIAFLDCCYPKKLNLNDSPLKLIQLNATAPTTEASADKTDGSSFLKCVMQAFTANANGTGCEIKECKGNQCREHIRDDFITLHDLWEYLYAHNLCGNTPYLNAANLEMKDTILAYNYKKKVQFEFTVEWQDTALQTKCVLPKEFKDFIELKLILAASILSEYIFL</sequence>